<evidence type="ECO:0000256" key="7">
    <source>
        <dbReference type="ARBA" id="ARBA00022982"/>
    </source>
</evidence>
<keyword evidence="6 11" id="KW-0479">Metal-binding</keyword>
<dbReference type="GO" id="GO:0046872">
    <property type="term" value="F:metal ion binding"/>
    <property type="evidence" value="ECO:0007669"/>
    <property type="project" value="UniProtKB-KW"/>
</dbReference>
<dbReference type="PANTHER" id="PTHR11961">
    <property type="entry name" value="CYTOCHROME C"/>
    <property type="match status" value="1"/>
</dbReference>
<keyword evidence="9 11" id="KW-0408">Iron</keyword>
<dbReference type="GO" id="GO:0020037">
    <property type="term" value="F:heme binding"/>
    <property type="evidence" value="ECO:0007669"/>
    <property type="project" value="InterPro"/>
</dbReference>
<reference evidence="15" key="1">
    <citation type="submission" date="2019-06" db="EMBL/GenBank/DDBJ databases">
        <title>The complete genome of Emcibacter congregatus ZYLT.</title>
        <authorList>
            <person name="Zhao Z."/>
        </authorList>
    </citation>
    <scope>NUCLEOTIDE SEQUENCE [LARGE SCALE GENOMIC DNA]</scope>
    <source>
        <strain evidence="15">MCCC 1A06723</strain>
    </source>
</reference>
<dbReference type="EMBL" id="VFIY01000018">
    <property type="protein sequence ID" value="TPD57819.1"/>
    <property type="molecule type" value="Genomic_DNA"/>
</dbReference>
<evidence type="ECO:0000256" key="11">
    <source>
        <dbReference type="PROSITE-ProRule" id="PRU00433"/>
    </source>
</evidence>
<evidence type="ECO:0000259" key="13">
    <source>
        <dbReference type="PROSITE" id="PS51007"/>
    </source>
</evidence>
<evidence type="ECO:0000256" key="12">
    <source>
        <dbReference type="SAM" id="Phobius"/>
    </source>
</evidence>
<evidence type="ECO:0000256" key="6">
    <source>
        <dbReference type="ARBA" id="ARBA00022723"/>
    </source>
</evidence>
<dbReference type="InterPro" id="IPR036909">
    <property type="entry name" value="Cyt_c-like_dom_sf"/>
</dbReference>
<keyword evidence="5 12" id="KW-0812">Transmembrane</keyword>
<accession>A0A501PBN7</accession>
<dbReference type="OrthoDB" id="9779283at2"/>
<evidence type="ECO:0000256" key="9">
    <source>
        <dbReference type="ARBA" id="ARBA00023004"/>
    </source>
</evidence>
<evidence type="ECO:0000313" key="14">
    <source>
        <dbReference type="EMBL" id="TPD57819.1"/>
    </source>
</evidence>
<keyword evidence="2" id="KW-0813">Transport</keyword>
<evidence type="ECO:0000256" key="4">
    <source>
        <dbReference type="ARBA" id="ARBA00022617"/>
    </source>
</evidence>
<keyword evidence="8 12" id="KW-1133">Transmembrane helix</keyword>
<evidence type="ECO:0000256" key="2">
    <source>
        <dbReference type="ARBA" id="ARBA00022448"/>
    </source>
</evidence>
<dbReference type="GO" id="GO:0005886">
    <property type="term" value="C:plasma membrane"/>
    <property type="evidence" value="ECO:0007669"/>
    <property type="project" value="UniProtKB-SubCell"/>
</dbReference>
<evidence type="ECO:0000256" key="8">
    <source>
        <dbReference type="ARBA" id="ARBA00022989"/>
    </source>
</evidence>
<keyword evidence="10 12" id="KW-0472">Membrane</keyword>
<keyword evidence="7" id="KW-0249">Electron transport</keyword>
<feature type="transmembrane region" description="Helical" evidence="12">
    <location>
        <begin position="6"/>
        <end position="26"/>
    </location>
</feature>
<dbReference type="PRINTS" id="PR00604">
    <property type="entry name" value="CYTCHRMECIAB"/>
</dbReference>
<dbReference type="AlphaFoldDB" id="A0A501PBN7"/>
<proteinExistence type="predicted"/>
<dbReference type="FunFam" id="1.10.760.10:FF:000026">
    <property type="entry name" value="Cytochrome C, membrane-bound"/>
    <property type="match status" value="1"/>
</dbReference>
<keyword evidence="15" id="KW-1185">Reference proteome</keyword>
<dbReference type="InterPro" id="IPR002327">
    <property type="entry name" value="Cyt_c_1A/1B"/>
</dbReference>
<evidence type="ECO:0000313" key="15">
    <source>
        <dbReference type="Proteomes" id="UP000319148"/>
    </source>
</evidence>
<sequence>MDSFELNKIALAVLVTLLVVIGINNLGEIVFHEEHLEANAYPIEVEMAAADTGAAVEEEKGPTLAALLATASAADGEKVFKKCKACHTAEEGGKNGTGPNLWGIVGRPKGSHEGFGYSDAMHAKGGNWTYEDLDHFLTKPKDFVPGTKMAFAGLKKPEDRAELIMFLHTLSNNPLPLPAVEEVADQAAGDAAEAVDAAAEAAEAEVH</sequence>
<name>A0A501PBN7_9PROT</name>
<dbReference type="Proteomes" id="UP000319148">
    <property type="component" value="Unassembled WGS sequence"/>
</dbReference>
<evidence type="ECO:0000256" key="10">
    <source>
        <dbReference type="ARBA" id="ARBA00023136"/>
    </source>
</evidence>
<feature type="domain" description="Cytochrome c" evidence="13">
    <location>
        <begin position="71"/>
        <end position="171"/>
    </location>
</feature>
<comment type="subcellular location">
    <subcellularLocation>
        <location evidence="1">Cell membrane</location>
        <topology evidence="1">Single-pass membrane protein</topology>
    </subcellularLocation>
</comment>
<evidence type="ECO:0000256" key="5">
    <source>
        <dbReference type="ARBA" id="ARBA00022692"/>
    </source>
</evidence>
<dbReference type="SUPFAM" id="SSF46626">
    <property type="entry name" value="Cytochrome c"/>
    <property type="match status" value="1"/>
</dbReference>
<keyword evidence="4 11" id="KW-0349">Heme</keyword>
<dbReference type="Gene3D" id="1.10.760.10">
    <property type="entry name" value="Cytochrome c-like domain"/>
    <property type="match status" value="1"/>
</dbReference>
<protein>
    <submittedName>
        <fullName evidence="14">Cytochrome c family protein</fullName>
    </submittedName>
</protein>
<dbReference type="Pfam" id="PF00034">
    <property type="entry name" value="Cytochrom_C"/>
    <property type="match status" value="1"/>
</dbReference>
<dbReference type="GO" id="GO:0009055">
    <property type="term" value="F:electron transfer activity"/>
    <property type="evidence" value="ECO:0007669"/>
    <property type="project" value="InterPro"/>
</dbReference>
<keyword evidence="3" id="KW-1003">Cell membrane</keyword>
<organism evidence="14 15">
    <name type="scientific">Emcibacter nanhaiensis</name>
    <dbReference type="NCBI Taxonomy" id="1505037"/>
    <lineage>
        <taxon>Bacteria</taxon>
        <taxon>Pseudomonadati</taxon>
        <taxon>Pseudomonadota</taxon>
        <taxon>Alphaproteobacteria</taxon>
        <taxon>Emcibacterales</taxon>
        <taxon>Emcibacteraceae</taxon>
        <taxon>Emcibacter</taxon>
    </lineage>
</organism>
<dbReference type="InterPro" id="IPR009056">
    <property type="entry name" value="Cyt_c-like_dom"/>
</dbReference>
<dbReference type="PROSITE" id="PS51007">
    <property type="entry name" value="CYTC"/>
    <property type="match status" value="1"/>
</dbReference>
<evidence type="ECO:0000256" key="3">
    <source>
        <dbReference type="ARBA" id="ARBA00022475"/>
    </source>
</evidence>
<gene>
    <name evidence="14" type="ORF">FIV46_17095</name>
</gene>
<evidence type="ECO:0000256" key="1">
    <source>
        <dbReference type="ARBA" id="ARBA00004162"/>
    </source>
</evidence>
<comment type="caution">
    <text evidence="14">The sequence shown here is derived from an EMBL/GenBank/DDBJ whole genome shotgun (WGS) entry which is preliminary data.</text>
</comment>